<dbReference type="PANTHER" id="PTHR42782:SF2">
    <property type="entry name" value="3-OXOACYL-[ACYL-CARRIER-PROTEIN] SYNTHASE-LIKE PROTEIN"/>
    <property type="match status" value="1"/>
</dbReference>
<dbReference type="InterPro" id="IPR007402">
    <property type="entry name" value="DUF455"/>
</dbReference>
<proteinExistence type="predicted"/>
<sequence length="281" mass="30837">MSVSEEMRIGREGVASATSIAQACRAVLLTADPIEKAFAARAAQRAWQQGRLAFLFDVAMPDDPPRPADLALLPPNRMPKRGRAGSERSRIAMLHAFAHIEYVAIDLAFDCAGRFGEGMPRRFVDDWLSVGADEAMHFALLDRRLKKAGAHYGALPAHDGLWEAAGKTRHDRIARLAVVPMALEARGLDVTPATVARFEAAGDGHSARILTRIYHDEIRHVAIGTKWFESCCVNDRLVPAELWRSLISRHFSGVVKPPFNDSARAQAGLTLDYYGTLATLT</sequence>
<accession>A0ABY7NNG2</accession>
<name>A0ABY7NNG2_9SPHN</name>
<dbReference type="Proteomes" id="UP001210865">
    <property type="component" value="Chromosome"/>
</dbReference>
<dbReference type="RefSeq" id="WP_270076669.1">
    <property type="nucleotide sequence ID" value="NZ_CP115174.1"/>
</dbReference>
<dbReference type="SUPFAM" id="SSF47240">
    <property type="entry name" value="Ferritin-like"/>
    <property type="match status" value="1"/>
</dbReference>
<dbReference type="PANTHER" id="PTHR42782">
    <property type="entry name" value="SI:CH73-314G15.3"/>
    <property type="match status" value="1"/>
</dbReference>
<dbReference type="InterPro" id="IPR011197">
    <property type="entry name" value="UCP012318"/>
</dbReference>
<keyword evidence="2" id="KW-1185">Reference proteome</keyword>
<dbReference type="Pfam" id="PF04305">
    <property type="entry name" value="DUF455"/>
    <property type="match status" value="1"/>
</dbReference>
<dbReference type="InterPro" id="IPR009078">
    <property type="entry name" value="Ferritin-like_SF"/>
</dbReference>
<organism evidence="1 2">
    <name type="scientific">Sphingomonas abietis</name>
    <dbReference type="NCBI Taxonomy" id="3012344"/>
    <lineage>
        <taxon>Bacteria</taxon>
        <taxon>Pseudomonadati</taxon>
        <taxon>Pseudomonadota</taxon>
        <taxon>Alphaproteobacteria</taxon>
        <taxon>Sphingomonadales</taxon>
        <taxon>Sphingomonadaceae</taxon>
        <taxon>Sphingomonas</taxon>
    </lineage>
</organism>
<reference evidence="1 2" key="1">
    <citation type="submission" date="2022-12" db="EMBL/GenBank/DDBJ databases">
        <title>Sphingomonas abieness sp. nov., an endophytic bacterium isolated from Abies koreana.</title>
        <authorList>
            <person name="Jiang L."/>
            <person name="Lee J."/>
        </authorList>
    </citation>
    <scope>NUCLEOTIDE SEQUENCE [LARGE SCALE GENOMIC DNA]</scope>
    <source>
        <strain evidence="2">PAMB 00755</strain>
    </source>
</reference>
<dbReference type="EMBL" id="CP115174">
    <property type="protein sequence ID" value="WBO22021.1"/>
    <property type="molecule type" value="Genomic_DNA"/>
</dbReference>
<protein>
    <submittedName>
        <fullName evidence="1">Ferritin-like domain-containing protein</fullName>
    </submittedName>
</protein>
<evidence type="ECO:0000313" key="1">
    <source>
        <dbReference type="EMBL" id="WBO22021.1"/>
    </source>
</evidence>
<evidence type="ECO:0000313" key="2">
    <source>
        <dbReference type="Proteomes" id="UP001210865"/>
    </source>
</evidence>
<dbReference type="PIRSF" id="PIRSF012318">
    <property type="entry name" value="UCP012318"/>
    <property type="match status" value="1"/>
</dbReference>
<dbReference type="CDD" id="cd00657">
    <property type="entry name" value="Ferritin_like"/>
    <property type="match status" value="1"/>
</dbReference>
<gene>
    <name evidence="1" type="ORF">PBT88_17955</name>
</gene>